<dbReference type="AlphaFoldDB" id="T2IJG5"/>
<dbReference type="Gene3D" id="1.10.150.280">
    <property type="entry name" value="AF1531-like domain"/>
    <property type="match status" value="1"/>
</dbReference>
<dbReference type="Proteomes" id="UP000018348">
    <property type="component" value="Unassembled WGS sequence"/>
</dbReference>
<evidence type="ECO:0000313" key="1">
    <source>
        <dbReference type="EMBL" id="CCQ53208.1"/>
    </source>
</evidence>
<dbReference type="Pfam" id="PF12836">
    <property type="entry name" value="HHH_3"/>
    <property type="match status" value="1"/>
</dbReference>
<sequence>MLKTMFSSFSKQLNPRKRKIRQQIENDPYYRFQSLEEIAIAVELGIKIDVTHATIDDLLRLPGISIHQARNLVELIQTGVEILSIEDMAASLNIPLSRLKPFASILAFSYYDPESLVTFKKININTAALEDLGIVPNISEEIKQEIISDRQEKGKYKNLVDLQKRLQLNGIIISELMHYISF</sequence>
<evidence type="ECO:0000313" key="2">
    <source>
        <dbReference type="Proteomes" id="UP000018348"/>
    </source>
</evidence>
<accession>T2IJG5</accession>
<reference evidence="1 2" key="2">
    <citation type="submission" date="2013-09" db="EMBL/GenBank/DDBJ databases">
        <title>Whole genome comparison of six Crocosphaera watsonii strains with differing phenotypes.</title>
        <authorList>
            <person name="Bench S.R."/>
            <person name="Heller P."/>
            <person name="Frank I."/>
            <person name="Arciniega M."/>
            <person name="Shilova I.N."/>
            <person name="Zehr J.P."/>
        </authorList>
    </citation>
    <scope>NUCLEOTIDE SEQUENCE [LARGE SCALE GENOMIC DNA]</scope>
    <source>
        <strain evidence="1 2">WH 8502</strain>
    </source>
</reference>
<dbReference type="InterPro" id="IPR010994">
    <property type="entry name" value="RuvA_2-like"/>
</dbReference>
<organism evidence="1 2">
    <name type="scientific">Crocosphaera watsonii WH 8502</name>
    <dbReference type="NCBI Taxonomy" id="423474"/>
    <lineage>
        <taxon>Bacteria</taxon>
        <taxon>Bacillati</taxon>
        <taxon>Cyanobacteriota</taxon>
        <taxon>Cyanophyceae</taxon>
        <taxon>Oscillatoriophycideae</taxon>
        <taxon>Chroococcales</taxon>
        <taxon>Aphanothecaceae</taxon>
        <taxon>Crocosphaera</taxon>
    </lineage>
</organism>
<dbReference type="EMBL" id="CAQK01000792">
    <property type="protein sequence ID" value="CCQ53208.1"/>
    <property type="molecule type" value="Genomic_DNA"/>
</dbReference>
<name>T2IJG5_CROWT</name>
<proteinExistence type="predicted"/>
<comment type="caution">
    <text evidence="1">The sequence shown here is derived from an EMBL/GenBank/DDBJ whole genome shotgun (WGS) entry which is preliminary data.</text>
</comment>
<protein>
    <recommendedName>
        <fullName evidence="3">DNA uptake protein</fullName>
    </recommendedName>
</protein>
<gene>
    <name evidence="1" type="ORF">CWATWH8502_4030</name>
</gene>
<dbReference type="SUPFAM" id="SSF47781">
    <property type="entry name" value="RuvA domain 2-like"/>
    <property type="match status" value="2"/>
</dbReference>
<evidence type="ECO:0008006" key="3">
    <source>
        <dbReference type="Google" id="ProtNLM"/>
    </source>
</evidence>
<reference evidence="1 2" key="1">
    <citation type="submission" date="2013-01" db="EMBL/GenBank/DDBJ databases">
        <authorList>
            <person name="Bench S."/>
        </authorList>
    </citation>
    <scope>NUCLEOTIDE SEQUENCE [LARGE SCALE GENOMIC DNA]</scope>
    <source>
        <strain evidence="1 2">WH 8502</strain>
    </source>
</reference>